<dbReference type="Proteomes" id="UP000190395">
    <property type="component" value="Unassembled WGS sequence"/>
</dbReference>
<organism evidence="5 6">
    <name type="scientific">Treponema berlinense</name>
    <dbReference type="NCBI Taxonomy" id="225004"/>
    <lineage>
        <taxon>Bacteria</taxon>
        <taxon>Pseudomonadati</taxon>
        <taxon>Spirochaetota</taxon>
        <taxon>Spirochaetia</taxon>
        <taxon>Spirochaetales</taxon>
        <taxon>Treponemataceae</taxon>
        <taxon>Treponema</taxon>
    </lineage>
</organism>
<dbReference type="STRING" id="225004.SAMN02745152_01883"/>
<evidence type="ECO:0000259" key="4">
    <source>
        <dbReference type="Pfam" id="PF00294"/>
    </source>
</evidence>
<dbReference type="InterPro" id="IPR029056">
    <property type="entry name" value="Ribokinase-like"/>
</dbReference>
<keyword evidence="3 5" id="KW-0418">Kinase</keyword>
<comment type="similarity">
    <text evidence="1">Belongs to the carbohydrate kinase PfkB family.</text>
</comment>
<protein>
    <submittedName>
        <fullName evidence="5">2-dehydro-3-deoxygluconokinase</fullName>
    </submittedName>
</protein>
<dbReference type="PANTHER" id="PTHR43085:SF57">
    <property type="entry name" value="CARBOHYDRATE KINASE PFKB DOMAIN-CONTAINING PROTEIN"/>
    <property type="match status" value="1"/>
</dbReference>
<dbReference type="CDD" id="cd01166">
    <property type="entry name" value="KdgK"/>
    <property type="match status" value="1"/>
</dbReference>
<dbReference type="Pfam" id="PF00294">
    <property type="entry name" value="PfkB"/>
    <property type="match status" value="1"/>
</dbReference>
<dbReference type="Gene3D" id="3.40.1190.20">
    <property type="match status" value="1"/>
</dbReference>
<dbReference type="EMBL" id="FUXC01000012">
    <property type="protein sequence ID" value="SKA00012.1"/>
    <property type="molecule type" value="Genomic_DNA"/>
</dbReference>
<dbReference type="SUPFAM" id="SSF53613">
    <property type="entry name" value="Ribokinase-like"/>
    <property type="match status" value="1"/>
</dbReference>
<evidence type="ECO:0000256" key="2">
    <source>
        <dbReference type="ARBA" id="ARBA00022679"/>
    </source>
</evidence>
<dbReference type="OrthoDB" id="9813569at2"/>
<dbReference type="AlphaFoldDB" id="A0A1T4Q8B7"/>
<evidence type="ECO:0000256" key="3">
    <source>
        <dbReference type="ARBA" id="ARBA00022777"/>
    </source>
</evidence>
<keyword evidence="6" id="KW-1185">Reference proteome</keyword>
<evidence type="ECO:0000256" key="1">
    <source>
        <dbReference type="ARBA" id="ARBA00010688"/>
    </source>
</evidence>
<proteinExistence type="inferred from homology"/>
<dbReference type="InterPro" id="IPR011611">
    <property type="entry name" value="PfkB_dom"/>
</dbReference>
<dbReference type="GO" id="GO:0016301">
    <property type="term" value="F:kinase activity"/>
    <property type="evidence" value="ECO:0007669"/>
    <property type="project" value="UniProtKB-KW"/>
</dbReference>
<gene>
    <name evidence="5" type="ORF">SAMN02745152_01883</name>
</gene>
<feature type="domain" description="Carbohydrate kinase PfkB" evidence="4">
    <location>
        <begin position="15"/>
        <end position="313"/>
    </location>
</feature>
<dbReference type="GeneID" id="303368112"/>
<name>A0A1T4Q8B7_9SPIR</name>
<dbReference type="RefSeq" id="WP_078931618.1">
    <property type="nucleotide sequence ID" value="NZ_FUXC01000012.1"/>
</dbReference>
<evidence type="ECO:0000313" key="5">
    <source>
        <dbReference type="EMBL" id="SKA00012.1"/>
    </source>
</evidence>
<sequence length="348" mass="39719">MDKKGAFYEHKEFDLITFGETMLRLSPPVNELIYKSDSFKKHAGGAELNVACGVSLLGCRSGIITRLPKNQLGTFIKNRIRSSSVSDDFIIWDESPEARVGIYFYENGAYPRKPTVVYDRKNSSITKIKESEIPEDIYKKARMFYTSGITLALSEATRTLAIDMIKKFKAEGTQIAFDVNYRATLWDEETARETIKHVLPYVDVLFISEESCHRMFQMKGTLEDMHRQFCRDYPNIQLIATSQREVISPKVHSFGSTLYLKRLDKFYREEPYKDIDVVDRIGSGDAYCAGVLFGLLHYDDAQKAVEFGNATCATKNTIFGDLPVSDFREIEAIIKAHHSKGKQSEMNR</sequence>
<keyword evidence="2" id="KW-0808">Transferase</keyword>
<evidence type="ECO:0000313" key="6">
    <source>
        <dbReference type="Proteomes" id="UP000190395"/>
    </source>
</evidence>
<accession>A0A1T4Q8B7</accession>
<dbReference type="PANTHER" id="PTHR43085">
    <property type="entry name" value="HEXOKINASE FAMILY MEMBER"/>
    <property type="match status" value="1"/>
</dbReference>
<dbReference type="InterPro" id="IPR050306">
    <property type="entry name" value="PfkB_Carbo_kinase"/>
</dbReference>
<reference evidence="5 6" key="1">
    <citation type="submission" date="2017-02" db="EMBL/GenBank/DDBJ databases">
        <authorList>
            <person name="Peterson S.W."/>
        </authorList>
    </citation>
    <scope>NUCLEOTIDE SEQUENCE [LARGE SCALE GENOMIC DNA]</scope>
    <source>
        <strain evidence="5 6">ATCC BAA-909</strain>
    </source>
</reference>